<dbReference type="AlphaFoldDB" id="A0A1H6HX00"/>
<evidence type="ECO:0000313" key="1">
    <source>
        <dbReference type="EMBL" id="SEH38666.1"/>
    </source>
</evidence>
<organism evidence="1 2">
    <name type="scientific">Halopenitus malekzadehii</name>
    <dbReference type="NCBI Taxonomy" id="1267564"/>
    <lineage>
        <taxon>Archaea</taxon>
        <taxon>Methanobacteriati</taxon>
        <taxon>Methanobacteriota</taxon>
        <taxon>Stenosarchaea group</taxon>
        <taxon>Halobacteria</taxon>
        <taxon>Halobacteriales</taxon>
        <taxon>Haloferacaceae</taxon>
        <taxon>Halopenitus</taxon>
    </lineage>
</organism>
<sequence>MGISVSASAAIIAAGLFIAFGAMYPVAENGFDRVTSAQETSHERALERENVDVTFVNATDDGASLNVTVENTGAESIPVPRTTLVADNEYVSVDPSETTVYGADADPSTGDTETELWLPGERLRFSVPSDGEDAVLVATESGIQVRGTVVAA</sequence>
<gene>
    <name evidence="1" type="ORF">SAMN05192561_101402</name>
</gene>
<evidence type="ECO:0000313" key="2">
    <source>
        <dbReference type="Proteomes" id="UP000199215"/>
    </source>
</evidence>
<dbReference type="Proteomes" id="UP000199215">
    <property type="component" value="Unassembled WGS sequence"/>
</dbReference>
<keyword evidence="1" id="KW-0969">Cilium</keyword>
<keyword evidence="1" id="KW-0282">Flagellum</keyword>
<dbReference type="RefSeq" id="WP_092813554.1">
    <property type="nucleotide sequence ID" value="NZ_FNWU01000001.1"/>
</dbReference>
<protein>
    <submittedName>
        <fullName evidence="1">Flagellar protein FlaF</fullName>
    </submittedName>
</protein>
<dbReference type="OrthoDB" id="62189at2157"/>
<proteinExistence type="predicted"/>
<keyword evidence="2" id="KW-1185">Reference proteome</keyword>
<dbReference type="EMBL" id="FNWU01000001">
    <property type="protein sequence ID" value="SEH38666.1"/>
    <property type="molecule type" value="Genomic_DNA"/>
</dbReference>
<reference evidence="1 2" key="1">
    <citation type="submission" date="2016-10" db="EMBL/GenBank/DDBJ databases">
        <authorList>
            <person name="de Groot N.N."/>
        </authorList>
    </citation>
    <scope>NUCLEOTIDE SEQUENCE [LARGE SCALE GENOMIC DNA]</scope>
    <source>
        <strain evidence="1 2">IBRC-M10418</strain>
    </source>
</reference>
<dbReference type="STRING" id="1267564.SAMN05192561_101402"/>
<keyword evidence="1" id="KW-0966">Cell projection</keyword>
<accession>A0A1H6HX00</accession>
<name>A0A1H6HX00_9EURY</name>